<dbReference type="Proteomes" id="UP000530660">
    <property type="component" value="Unassembled WGS sequence"/>
</dbReference>
<keyword evidence="5" id="KW-0676">Redox-active center</keyword>
<dbReference type="Gene3D" id="3.40.30.10">
    <property type="entry name" value="Glutaredoxin"/>
    <property type="match status" value="1"/>
</dbReference>
<dbReference type="GO" id="GO:0005737">
    <property type="term" value="C:cytoplasm"/>
    <property type="evidence" value="ECO:0007669"/>
    <property type="project" value="TreeGrafter"/>
</dbReference>
<evidence type="ECO:0000256" key="3">
    <source>
        <dbReference type="ARBA" id="ARBA00023002"/>
    </source>
</evidence>
<dbReference type="InterPro" id="IPR036249">
    <property type="entry name" value="Thioredoxin-like_sf"/>
</dbReference>
<evidence type="ECO:0000313" key="8">
    <source>
        <dbReference type="EMBL" id="KAF6004007.1"/>
    </source>
</evidence>
<organism evidence="8 9">
    <name type="scientific">Cyanidiococcus yangmingshanensis</name>
    <dbReference type="NCBI Taxonomy" id="2690220"/>
    <lineage>
        <taxon>Eukaryota</taxon>
        <taxon>Rhodophyta</taxon>
        <taxon>Bangiophyceae</taxon>
        <taxon>Cyanidiales</taxon>
        <taxon>Cyanidiaceae</taxon>
        <taxon>Cyanidiococcus</taxon>
    </lineage>
</organism>
<evidence type="ECO:0000256" key="2">
    <source>
        <dbReference type="ARBA" id="ARBA00022862"/>
    </source>
</evidence>
<feature type="region of interest" description="Disordered" evidence="6">
    <location>
        <begin position="1"/>
        <end position="38"/>
    </location>
</feature>
<dbReference type="GO" id="GO:0045454">
    <property type="term" value="P:cell redox homeostasis"/>
    <property type="evidence" value="ECO:0007669"/>
    <property type="project" value="TreeGrafter"/>
</dbReference>
<feature type="compositionally biased region" description="Low complexity" evidence="6">
    <location>
        <begin position="10"/>
        <end position="19"/>
    </location>
</feature>
<dbReference type="GO" id="GO:0008379">
    <property type="term" value="F:thioredoxin peroxidase activity"/>
    <property type="evidence" value="ECO:0007669"/>
    <property type="project" value="TreeGrafter"/>
</dbReference>
<sequence length="186" mass="20192">MSSSTRSKQSKAGSASKAAIGLHTGSKPEHKASTASGGDYRDVVVKTDENQETTLRSLAADGPIVVFLVPKANTPGCNRQYESYTRHYDRFVALGVRCYVLSKDKPEALARWRAKYQSRVPGLSDPAQTLIAKLKARKAPANTIRSHFIFAEKTAEKLAEAIPVSPDKSCEMALKSLEELGIAKKA</sequence>
<dbReference type="PANTHER" id="PTHR42801:SF23">
    <property type="entry name" value="PEROXIREDOXIN DOT5"/>
    <property type="match status" value="1"/>
</dbReference>
<comment type="caution">
    <text evidence="8">The sequence shown here is derived from an EMBL/GenBank/DDBJ whole genome shotgun (WGS) entry which is preliminary data.</text>
</comment>
<keyword evidence="4" id="KW-1015">Disulfide bond</keyword>
<feature type="domain" description="Alkyl hydroperoxide reductase subunit C/ Thiol specific antioxidant" evidence="7">
    <location>
        <begin position="42"/>
        <end position="153"/>
    </location>
</feature>
<gene>
    <name evidence="8" type="ORF">F1559_004820</name>
</gene>
<reference evidence="8 9" key="1">
    <citation type="journal article" date="2020" name="J. Phycol.">
        <title>Comparative genome analysis reveals Cyanidiococcus gen. nov., a new extremophilic red algal genus sister to Cyanidioschyzon (Cyanidioschyzonaceae, Rhodophyta).</title>
        <authorList>
            <person name="Liu S.-L."/>
            <person name="Chiang Y.-R."/>
            <person name="Yoon H.S."/>
            <person name="Fu H.-Y."/>
        </authorList>
    </citation>
    <scope>NUCLEOTIDE SEQUENCE [LARGE SCALE GENOMIC DNA]</scope>
    <source>
        <strain evidence="8 9">THAL066</strain>
    </source>
</reference>
<evidence type="ECO:0000256" key="6">
    <source>
        <dbReference type="SAM" id="MobiDB-lite"/>
    </source>
</evidence>
<evidence type="ECO:0000259" key="7">
    <source>
        <dbReference type="Pfam" id="PF00578"/>
    </source>
</evidence>
<evidence type="ECO:0000256" key="4">
    <source>
        <dbReference type="ARBA" id="ARBA00023157"/>
    </source>
</evidence>
<dbReference type="Pfam" id="PF00578">
    <property type="entry name" value="AhpC-TSA"/>
    <property type="match status" value="1"/>
</dbReference>
<proteinExistence type="predicted"/>
<keyword evidence="1" id="KW-0575">Peroxidase</keyword>
<evidence type="ECO:0000313" key="9">
    <source>
        <dbReference type="Proteomes" id="UP000530660"/>
    </source>
</evidence>
<name>A0A7J7IN78_9RHOD</name>
<dbReference type="InterPro" id="IPR050924">
    <property type="entry name" value="Peroxiredoxin_BCP/PrxQ"/>
</dbReference>
<dbReference type="OrthoDB" id="338622at2759"/>
<dbReference type="EMBL" id="VWRR01000005">
    <property type="protein sequence ID" value="KAF6004007.1"/>
    <property type="molecule type" value="Genomic_DNA"/>
</dbReference>
<evidence type="ECO:0000256" key="1">
    <source>
        <dbReference type="ARBA" id="ARBA00022559"/>
    </source>
</evidence>
<dbReference type="InterPro" id="IPR000866">
    <property type="entry name" value="AhpC/TSA"/>
</dbReference>
<dbReference type="GO" id="GO:0034599">
    <property type="term" value="P:cellular response to oxidative stress"/>
    <property type="evidence" value="ECO:0007669"/>
    <property type="project" value="TreeGrafter"/>
</dbReference>
<keyword evidence="2" id="KW-0049">Antioxidant</keyword>
<dbReference type="AlphaFoldDB" id="A0A7J7IN78"/>
<dbReference type="SUPFAM" id="SSF52833">
    <property type="entry name" value="Thioredoxin-like"/>
    <property type="match status" value="1"/>
</dbReference>
<keyword evidence="9" id="KW-1185">Reference proteome</keyword>
<accession>A0A7J7IN78</accession>
<protein>
    <recommendedName>
        <fullName evidence="7">Alkyl hydroperoxide reductase subunit C/ Thiol specific antioxidant domain-containing protein</fullName>
    </recommendedName>
</protein>
<keyword evidence="3" id="KW-0560">Oxidoreductase</keyword>
<evidence type="ECO:0000256" key="5">
    <source>
        <dbReference type="ARBA" id="ARBA00023284"/>
    </source>
</evidence>
<dbReference type="PANTHER" id="PTHR42801">
    <property type="entry name" value="THIOREDOXIN-DEPENDENT PEROXIDE REDUCTASE"/>
    <property type="match status" value="1"/>
</dbReference>